<evidence type="ECO:0000256" key="1">
    <source>
        <dbReference type="ARBA" id="ARBA00004123"/>
    </source>
</evidence>
<dbReference type="EMBL" id="CAKOAT010420710">
    <property type="protein sequence ID" value="CAH8369770.1"/>
    <property type="molecule type" value="Genomic_DNA"/>
</dbReference>
<evidence type="ECO:0000256" key="5">
    <source>
        <dbReference type="ARBA" id="ARBA00023242"/>
    </source>
</evidence>
<feature type="region of interest" description="Disordered" evidence="6">
    <location>
        <begin position="1"/>
        <end position="30"/>
    </location>
</feature>
<keyword evidence="3" id="KW-0507">mRNA processing</keyword>
<reference evidence="7 8" key="1">
    <citation type="submission" date="2022-03" db="EMBL/GenBank/DDBJ databases">
        <authorList>
            <person name="Macdonald S."/>
            <person name="Ahmed S."/>
            <person name="Newling K."/>
        </authorList>
    </citation>
    <scope>NUCLEOTIDE SEQUENCE [LARGE SCALE GENOMIC DNA]</scope>
</reference>
<dbReference type="AlphaFoldDB" id="A0ABC8L377"/>
<dbReference type="GO" id="GO:0008380">
    <property type="term" value="P:RNA splicing"/>
    <property type="evidence" value="ECO:0007669"/>
    <property type="project" value="UniProtKB-KW"/>
</dbReference>
<dbReference type="InterPro" id="IPR033757">
    <property type="entry name" value="WTAP"/>
</dbReference>
<evidence type="ECO:0000313" key="7">
    <source>
        <dbReference type="EMBL" id="CAH8369770.1"/>
    </source>
</evidence>
<dbReference type="Proteomes" id="UP001642260">
    <property type="component" value="Unassembled WGS sequence"/>
</dbReference>
<dbReference type="PANTHER" id="PTHR15217:SF0">
    <property type="entry name" value="PRE-MRNA-SPLICING REGULATOR WTAP"/>
    <property type="match status" value="1"/>
</dbReference>
<dbReference type="PANTHER" id="PTHR15217">
    <property type="entry name" value="WILMS' TUMOR 1-ASSOCIATING PROTEIN"/>
    <property type="match status" value="1"/>
</dbReference>
<dbReference type="GO" id="GO:0006397">
    <property type="term" value="P:mRNA processing"/>
    <property type="evidence" value="ECO:0007669"/>
    <property type="project" value="UniProtKB-KW"/>
</dbReference>
<accession>A0ABC8L377</accession>
<comment type="caution">
    <text evidence="7">The sequence shown here is derived from an EMBL/GenBank/DDBJ whole genome shotgun (WGS) entry which is preliminary data.</text>
</comment>
<keyword evidence="4" id="KW-0508">mRNA splicing</keyword>
<keyword evidence="8" id="KW-1185">Reference proteome</keyword>
<evidence type="ECO:0000256" key="2">
    <source>
        <dbReference type="ARBA" id="ARBA00010313"/>
    </source>
</evidence>
<gene>
    <name evidence="7" type="ORF">ERUC_LOCUS31218</name>
</gene>
<feature type="compositionally biased region" description="Low complexity" evidence="6">
    <location>
        <begin position="169"/>
        <end position="181"/>
    </location>
</feature>
<dbReference type="GO" id="GO:0005634">
    <property type="term" value="C:nucleus"/>
    <property type="evidence" value="ECO:0007669"/>
    <property type="project" value="UniProtKB-SubCell"/>
</dbReference>
<protein>
    <submittedName>
        <fullName evidence="7">Uncharacterized protein</fullName>
    </submittedName>
</protein>
<organism evidence="7 8">
    <name type="scientific">Eruca vesicaria subsp. sativa</name>
    <name type="common">Garden rocket</name>
    <name type="synonym">Eruca sativa</name>
    <dbReference type="NCBI Taxonomy" id="29727"/>
    <lineage>
        <taxon>Eukaryota</taxon>
        <taxon>Viridiplantae</taxon>
        <taxon>Streptophyta</taxon>
        <taxon>Embryophyta</taxon>
        <taxon>Tracheophyta</taxon>
        <taxon>Spermatophyta</taxon>
        <taxon>Magnoliopsida</taxon>
        <taxon>eudicotyledons</taxon>
        <taxon>Gunneridae</taxon>
        <taxon>Pentapetalae</taxon>
        <taxon>rosids</taxon>
        <taxon>malvids</taxon>
        <taxon>Brassicales</taxon>
        <taxon>Brassicaceae</taxon>
        <taxon>Brassiceae</taxon>
        <taxon>Eruca</taxon>
    </lineage>
</organism>
<proteinExistence type="inferred from homology"/>
<sequence>MDEDHSASDANRASGSKRSFAGVKDDESDISFSKKVSSIDKRLEDCKDEVASLPAFFAAAIEKSKEELVSLVLGSIQSYKDHLASSQNELESEIDKWKSAFKDESFVPARKSPEPQHVIDYIQTLRSSDKSLREELEIAKMKLAIHDLKSQLKTESVKPTNRGTEVHSEQQQQGTTPSGSSRSVAWLEEELRAANARIAELNEYQEVELKSLVKVNEYNRNMVKVILEKLPDLFPPPPAPAPKDDNEQM</sequence>
<evidence type="ECO:0000256" key="4">
    <source>
        <dbReference type="ARBA" id="ARBA00023187"/>
    </source>
</evidence>
<comment type="subcellular location">
    <subcellularLocation>
        <location evidence="1">Nucleus</location>
    </subcellularLocation>
</comment>
<name>A0ABC8L377_ERUVS</name>
<keyword evidence="5" id="KW-0539">Nucleus</keyword>
<comment type="similarity">
    <text evidence="2">Belongs to the fl(2)d family.</text>
</comment>
<evidence type="ECO:0000313" key="8">
    <source>
        <dbReference type="Proteomes" id="UP001642260"/>
    </source>
</evidence>
<evidence type="ECO:0000256" key="3">
    <source>
        <dbReference type="ARBA" id="ARBA00022664"/>
    </source>
</evidence>
<feature type="compositionally biased region" description="Polar residues" evidence="6">
    <location>
        <begin position="8"/>
        <end position="17"/>
    </location>
</feature>
<feature type="region of interest" description="Disordered" evidence="6">
    <location>
        <begin position="154"/>
        <end position="183"/>
    </location>
</feature>
<evidence type="ECO:0000256" key="6">
    <source>
        <dbReference type="SAM" id="MobiDB-lite"/>
    </source>
</evidence>